<reference evidence="1" key="1">
    <citation type="submission" date="2020-08" db="EMBL/GenBank/DDBJ databases">
        <title>Multicomponent nature underlies the extraordinary mechanical properties of spider dragline silk.</title>
        <authorList>
            <person name="Kono N."/>
            <person name="Nakamura H."/>
            <person name="Mori M."/>
            <person name="Yoshida Y."/>
            <person name="Ohtoshi R."/>
            <person name="Malay A.D."/>
            <person name="Moran D.A.P."/>
            <person name="Tomita M."/>
            <person name="Numata K."/>
            <person name="Arakawa K."/>
        </authorList>
    </citation>
    <scope>NUCLEOTIDE SEQUENCE</scope>
</reference>
<organism evidence="1 2">
    <name type="scientific">Trichonephila inaurata madagascariensis</name>
    <dbReference type="NCBI Taxonomy" id="2747483"/>
    <lineage>
        <taxon>Eukaryota</taxon>
        <taxon>Metazoa</taxon>
        <taxon>Ecdysozoa</taxon>
        <taxon>Arthropoda</taxon>
        <taxon>Chelicerata</taxon>
        <taxon>Arachnida</taxon>
        <taxon>Araneae</taxon>
        <taxon>Araneomorphae</taxon>
        <taxon>Entelegynae</taxon>
        <taxon>Araneoidea</taxon>
        <taxon>Nephilidae</taxon>
        <taxon>Trichonephila</taxon>
        <taxon>Trichonephila inaurata</taxon>
    </lineage>
</organism>
<dbReference type="Proteomes" id="UP000886998">
    <property type="component" value="Unassembled WGS sequence"/>
</dbReference>
<name>A0A8X7CIL3_9ARAC</name>
<gene>
    <name evidence="1" type="ORF">TNIN_398321</name>
</gene>
<proteinExistence type="predicted"/>
<dbReference type="AlphaFoldDB" id="A0A8X7CIL3"/>
<evidence type="ECO:0000313" key="2">
    <source>
        <dbReference type="Proteomes" id="UP000886998"/>
    </source>
</evidence>
<keyword evidence="2" id="KW-1185">Reference proteome</keyword>
<sequence length="90" mass="10465">MRKQNTVRRLDFNTYGTKWPCFWILFNAVKRSGTVYPSTSNDFRVQLASDMVLEQAIPPILCLILKFKIVVSDRVKEFTKSLNKNTVCFS</sequence>
<evidence type="ECO:0000313" key="1">
    <source>
        <dbReference type="EMBL" id="GFY66950.1"/>
    </source>
</evidence>
<protein>
    <submittedName>
        <fullName evidence="1">Uncharacterized protein</fullName>
    </submittedName>
</protein>
<dbReference type="EMBL" id="BMAV01016308">
    <property type="protein sequence ID" value="GFY66950.1"/>
    <property type="molecule type" value="Genomic_DNA"/>
</dbReference>
<accession>A0A8X7CIL3</accession>
<comment type="caution">
    <text evidence="1">The sequence shown here is derived from an EMBL/GenBank/DDBJ whole genome shotgun (WGS) entry which is preliminary data.</text>
</comment>